<dbReference type="InterPro" id="IPR039972">
    <property type="entry name" value="Sarcoglycan_gamma/delta/zeta"/>
</dbReference>
<dbReference type="EMBL" id="BGPR01009912">
    <property type="protein sequence ID" value="GBN43070.1"/>
    <property type="molecule type" value="Genomic_DNA"/>
</dbReference>
<dbReference type="OrthoDB" id="8881719at2759"/>
<comment type="caution">
    <text evidence="1">The sequence shown here is derived from an EMBL/GenBank/DDBJ whole genome shotgun (WGS) entry which is preliminary data.</text>
</comment>
<dbReference type="Proteomes" id="UP000499080">
    <property type="component" value="Unassembled WGS sequence"/>
</dbReference>
<dbReference type="PANTHER" id="PTHR12939">
    <property type="entry name" value="SARCOGLYCAN"/>
    <property type="match status" value="1"/>
</dbReference>
<name>A0A4Y2NXS5_ARAVE</name>
<dbReference type="AlphaFoldDB" id="A0A4Y2NXS5"/>
<dbReference type="PANTHER" id="PTHR12939:SF10">
    <property type="entry name" value="EG:4F1.1 PROTEIN"/>
    <property type="match status" value="1"/>
</dbReference>
<accession>A0A4Y2NXS5</accession>
<gene>
    <name evidence="1" type="ORF">AVEN_275054_1</name>
</gene>
<sequence>MDLNTTVDILRRIGGEVMSQSLKLESAGNVTMKARNSRGFITNILSLGEAGLQAIGNYFLVRGTSGNVLLQVDPHEMVVSANHMVVSDSGGLRLDGSLETPLVRGGATKDLRYECLYNILVMLCAERMKNGVPCQVSSPSYDII</sequence>
<evidence type="ECO:0000313" key="2">
    <source>
        <dbReference type="Proteomes" id="UP000499080"/>
    </source>
</evidence>
<reference evidence="1 2" key="1">
    <citation type="journal article" date="2019" name="Sci. Rep.">
        <title>Orb-weaving spider Araneus ventricosus genome elucidates the spidroin gene catalogue.</title>
        <authorList>
            <person name="Kono N."/>
            <person name="Nakamura H."/>
            <person name="Ohtoshi R."/>
            <person name="Moran D.A.P."/>
            <person name="Shinohara A."/>
            <person name="Yoshida Y."/>
            <person name="Fujiwara M."/>
            <person name="Mori M."/>
            <person name="Tomita M."/>
            <person name="Arakawa K."/>
        </authorList>
    </citation>
    <scope>NUCLEOTIDE SEQUENCE [LARGE SCALE GENOMIC DNA]</scope>
</reference>
<keyword evidence="2" id="KW-1185">Reference proteome</keyword>
<organism evidence="1 2">
    <name type="scientific">Araneus ventricosus</name>
    <name type="common">Orbweaver spider</name>
    <name type="synonym">Epeira ventricosa</name>
    <dbReference type="NCBI Taxonomy" id="182803"/>
    <lineage>
        <taxon>Eukaryota</taxon>
        <taxon>Metazoa</taxon>
        <taxon>Ecdysozoa</taxon>
        <taxon>Arthropoda</taxon>
        <taxon>Chelicerata</taxon>
        <taxon>Arachnida</taxon>
        <taxon>Araneae</taxon>
        <taxon>Araneomorphae</taxon>
        <taxon>Entelegynae</taxon>
        <taxon>Araneoidea</taxon>
        <taxon>Araneidae</taxon>
        <taxon>Araneus</taxon>
    </lineage>
</organism>
<protein>
    <recommendedName>
        <fullName evidence="3">Zeta-sarcoglycan</fullName>
    </recommendedName>
</protein>
<dbReference type="GO" id="GO:0016012">
    <property type="term" value="C:sarcoglycan complex"/>
    <property type="evidence" value="ECO:0007669"/>
    <property type="project" value="InterPro"/>
</dbReference>
<proteinExistence type="predicted"/>
<evidence type="ECO:0000313" key="1">
    <source>
        <dbReference type="EMBL" id="GBN43070.1"/>
    </source>
</evidence>
<evidence type="ECO:0008006" key="3">
    <source>
        <dbReference type="Google" id="ProtNLM"/>
    </source>
</evidence>